<evidence type="ECO:0000256" key="2">
    <source>
        <dbReference type="ARBA" id="ARBA00022801"/>
    </source>
</evidence>
<feature type="binding site" evidence="3">
    <location>
        <position position="205"/>
    </location>
    <ligand>
        <name>a divalent metal cation</name>
        <dbReference type="ChEBI" id="CHEBI:60240"/>
        <label>1</label>
    </ligand>
</feature>
<feature type="binding site" evidence="3">
    <location>
        <position position="130"/>
    </location>
    <ligand>
        <name>a divalent metal cation</name>
        <dbReference type="ChEBI" id="CHEBI:60240"/>
        <label>2</label>
    </ligand>
</feature>
<dbReference type="InterPro" id="IPR049677">
    <property type="entry name" value="QatD"/>
</dbReference>
<dbReference type="OrthoDB" id="9810005at2"/>
<feature type="binding site" evidence="3">
    <location>
        <position position="10"/>
    </location>
    <ligand>
        <name>a divalent metal cation</name>
        <dbReference type="ChEBI" id="CHEBI:60240"/>
        <label>1</label>
    </ligand>
</feature>
<keyword evidence="5" id="KW-1185">Reference proteome</keyword>
<reference evidence="4 5" key="1">
    <citation type="submission" date="2018-07" db="EMBL/GenBank/DDBJ databases">
        <title>Genome analysis of Larkinella rosea.</title>
        <authorList>
            <person name="Zhou Z."/>
            <person name="Wang G."/>
        </authorList>
    </citation>
    <scope>NUCLEOTIDE SEQUENCE [LARGE SCALE GENOMIC DNA]</scope>
    <source>
        <strain evidence="5">zzj9</strain>
    </source>
</reference>
<gene>
    <name evidence="4" type="ORF">DUE52_23460</name>
</gene>
<name>A0A368JH73_9BACT</name>
<protein>
    <submittedName>
        <fullName evidence="4">Hydrolase</fullName>
    </submittedName>
</protein>
<dbReference type="InterPro" id="IPR032466">
    <property type="entry name" value="Metal_Hydrolase"/>
</dbReference>
<sequence length="252" mass="28744">MVTYIDTHCHLDLFPNIQHNPQIENNGIKSLTVTNAPYLFIPNQSLFAQCSNIKVALGFHPEVLADDRIQVQKKQQLTIFNQCSGSTRYIGEIGLDGSASLKNTWSEQISVFNHIITQCERSERKILTVHSRNAATEVINYLKSKKLEFNGTKIIMHWFSGNHHELKAAIEAGFYFSVNHRMLLSNKGKQLATLIPIDKLVTETDAPFTLDEQISSRILSLKTTVSVISQIWNKDYEYIKETIWGNFKFLLS</sequence>
<dbReference type="PROSITE" id="PS01091">
    <property type="entry name" value="TATD_3"/>
    <property type="match status" value="1"/>
</dbReference>
<dbReference type="PIRSF" id="PIRSF005902">
    <property type="entry name" value="DNase_TatD"/>
    <property type="match status" value="1"/>
</dbReference>
<dbReference type="Gene3D" id="3.20.20.140">
    <property type="entry name" value="Metal-dependent hydrolases"/>
    <property type="match status" value="1"/>
</dbReference>
<dbReference type="AlphaFoldDB" id="A0A368JH73"/>
<comment type="caution">
    <text evidence="4">The sequence shown here is derived from an EMBL/GenBank/DDBJ whole genome shotgun (WGS) entry which is preliminary data.</text>
</comment>
<keyword evidence="2 4" id="KW-0378">Hydrolase</keyword>
<feature type="binding site" evidence="3">
    <location>
        <position position="8"/>
    </location>
    <ligand>
        <name>a divalent metal cation</name>
        <dbReference type="ChEBI" id="CHEBI:60240"/>
        <label>1</label>
    </ligand>
</feature>
<dbReference type="RefSeq" id="WP_114408505.1">
    <property type="nucleotide sequence ID" value="NZ_QOWE01000022.1"/>
</dbReference>
<evidence type="ECO:0000256" key="3">
    <source>
        <dbReference type="PIRSR" id="PIRSR005902-1"/>
    </source>
</evidence>
<evidence type="ECO:0000256" key="1">
    <source>
        <dbReference type="ARBA" id="ARBA00009275"/>
    </source>
</evidence>
<dbReference type="PANTHER" id="PTHR46124">
    <property type="entry name" value="D-AMINOACYL-TRNA DEACYLASE"/>
    <property type="match status" value="1"/>
</dbReference>
<evidence type="ECO:0000313" key="5">
    <source>
        <dbReference type="Proteomes" id="UP000253383"/>
    </source>
</evidence>
<dbReference type="GO" id="GO:0016788">
    <property type="term" value="F:hydrolase activity, acting on ester bonds"/>
    <property type="evidence" value="ECO:0007669"/>
    <property type="project" value="InterPro"/>
</dbReference>
<dbReference type="SUPFAM" id="SSF51556">
    <property type="entry name" value="Metallo-dependent hydrolases"/>
    <property type="match status" value="1"/>
</dbReference>
<dbReference type="Pfam" id="PF01026">
    <property type="entry name" value="TatD_DNase"/>
    <property type="match status" value="1"/>
</dbReference>
<dbReference type="Proteomes" id="UP000253383">
    <property type="component" value="Unassembled WGS sequence"/>
</dbReference>
<dbReference type="EMBL" id="QOWE01000022">
    <property type="protein sequence ID" value="RCR67018.1"/>
    <property type="molecule type" value="Genomic_DNA"/>
</dbReference>
<dbReference type="PROSITE" id="PS01137">
    <property type="entry name" value="TATD_1"/>
    <property type="match status" value="1"/>
</dbReference>
<dbReference type="NCBIfam" id="NF041926">
    <property type="entry name" value="QatD"/>
    <property type="match status" value="1"/>
</dbReference>
<dbReference type="GO" id="GO:0046872">
    <property type="term" value="F:metal ion binding"/>
    <property type="evidence" value="ECO:0007669"/>
    <property type="project" value="UniProtKB-KW"/>
</dbReference>
<dbReference type="PANTHER" id="PTHR46124:SF2">
    <property type="entry name" value="D-AMINOACYL-TRNA DEACYLASE"/>
    <property type="match status" value="1"/>
</dbReference>
<organism evidence="4 5">
    <name type="scientific">Larkinella punicea</name>
    <dbReference type="NCBI Taxonomy" id="2315727"/>
    <lineage>
        <taxon>Bacteria</taxon>
        <taxon>Pseudomonadati</taxon>
        <taxon>Bacteroidota</taxon>
        <taxon>Cytophagia</taxon>
        <taxon>Cytophagales</taxon>
        <taxon>Spirosomataceae</taxon>
        <taxon>Larkinella</taxon>
    </lineage>
</organism>
<feature type="binding site" evidence="3">
    <location>
        <position position="157"/>
    </location>
    <ligand>
        <name>a divalent metal cation</name>
        <dbReference type="ChEBI" id="CHEBI:60240"/>
        <label>2</label>
    </ligand>
</feature>
<comment type="similarity">
    <text evidence="1">Belongs to the metallo-dependent hydrolases superfamily. TatD-type hydrolase family.</text>
</comment>
<evidence type="ECO:0000313" key="4">
    <source>
        <dbReference type="EMBL" id="RCR67018.1"/>
    </source>
</evidence>
<feature type="binding site" evidence="3">
    <location>
        <position position="92"/>
    </location>
    <ligand>
        <name>a divalent metal cation</name>
        <dbReference type="ChEBI" id="CHEBI:60240"/>
        <label>1</label>
    </ligand>
</feature>
<accession>A0A368JH73</accession>
<dbReference type="InterPro" id="IPR001130">
    <property type="entry name" value="TatD-like"/>
</dbReference>
<proteinExistence type="inferred from homology"/>
<keyword evidence="3" id="KW-0479">Metal-binding</keyword>
<dbReference type="InterPro" id="IPR018228">
    <property type="entry name" value="DNase_TatD-rel_CS"/>
</dbReference>